<evidence type="ECO:0000313" key="1">
    <source>
        <dbReference type="EMBL" id="KAJ9109793.1"/>
    </source>
</evidence>
<dbReference type="Proteomes" id="UP001230649">
    <property type="component" value="Unassembled WGS sequence"/>
</dbReference>
<proteinExistence type="predicted"/>
<reference evidence="1" key="1">
    <citation type="submission" date="2023-04" db="EMBL/GenBank/DDBJ databases">
        <title>Draft Genome sequencing of Naganishia species isolated from polar environments using Oxford Nanopore Technology.</title>
        <authorList>
            <person name="Leo P."/>
            <person name="Venkateswaran K."/>
        </authorList>
    </citation>
    <scope>NUCLEOTIDE SEQUENCE</scope>
    <source>
        <strain evidence="1">MNA-CCFEE 5262</strain>
    </source>
</reference>
<gene>
    <name evidence="1" type="ORF">QFC20_003209</name>
</gene>
<dbReference type="EMBL" id="JASBWS010000028">
    <property type="protein sequence ID" value="KAJ9109793.1"/>
    <property type="molecule type" value="Genomic_DNA"/>
</dbReference>
<evidence type="ECO:0000313" key="2">
    <source>
        <dbReference type="Proteomes" id="UP001230649"/>
    </source>
</evidence>
<protein>
    <submittedName>
        <fullName evidence="1">Uncharacterized protein</fullName>
    </submittedName>
</protein>
<keyword evidence="2" id="KW-1185">Reference proteome</keyword>
<name>A0ACC2WDI5_9TREE</name>
<accession>A0ACC2WDI5</accession>
<sequence>MTRHSLEYTDPLLPSSALDDTPTPPRRKPLRIPRGAWFIILPLVLTAIYASLTHITPLPPLPRIRIVHSSDSDTQNVLTVAEECACGIPSLAGEQTEGQRLCGIYGKETLARSRLFEGSGARVRRMLEKAQRERRPLNVGVLGGSVSACHAVHPSPTHPQGDPAGPGCYTTLFKEWLNKRLPLTHHIPTNVDLIVLEFDVNDQASALYQHFFDQLLRALLDLPSSPALIILGAWAPTVALDQGYADPQLVHVPIAMYYDIPYVSLKRAVWESYLRWPGSVRGAFWVEDGLHPNVRGHRLLADLLTSYLEYELCRVSILGLPAPPKTEQTLATTSDFGSAIHLGFPFDTPRMTDPKTPPEGWESTFNTSAVSLIASEPRKFLARPSPYSLPLTEIFTPLRDVVSDTSPDPTSPDKLLNLVQPQMYCADANDPKNPLHPIIADGWKEYVWNGEKHYWVSDRVGARIRVDVKVAEGRIAVYYLRSQRYDLGDAKCWVDDNVAGAKRLPGWWEREYNVASVAYIDEKVTSGDHYVTCEILPETTHPTNPDAHHFRLVAVMAT</sequence>
<comment type="caution">
    <text evidence="1">The sequence shown here is derived from an EMBL/GenBank/DDBJ whole genome shotgun (WGS) entry which is preliminary data.</text>
</comment>
<organism evidence="1 2">
    <name type="scientific">Naganishia adeliensis</name>
    <dbReference type="NCBI Taxonomy" id="92952"/>
    <lineage>
        <taxon>Eukaryota</taxon>
        <taxon>Fungi</taxon>
        <taxon>Dikarya</taxon>
        <taxon>Basidiomycota</taxon>
        <taxon>Agaricomycotina</taxon>
        <taxon>Tremellomycetes</taxon>
        <taxon>Filobasidiales</taxon>
        <taxon>Filobasidiaceae</taxon>
        <taxon>Naganishia</taxon>
    </lineage>
</organism>